<comment type="pathway">
    <text evidence="1">Cofactor biosynthesis; adenosylcobalamin biosynthesis.</text>
</comment>
<evidence type="ECO:0000313" key="8">
    <source>
        <dbReference type="Proteomes" id="UP000516369"/>
    </source>
</evidence>
<keyword evidence="3 7" id="KW-0489">Methyltransferase</keyword>
<dbReference type="CDD" id="cd02440">
    <property type="entry name" value="AdoMet_MTases"/>
    <property type="match status" value="1"/>
</dbReference>
<dbReference type="Gene3D" id="3.40.50.150">
    <property type="entry name" value="Vaccinia Virus protein VP39"/>
    <property type="match status" value="1"/>
</dbReference>
<name>A0A7H1MZ66_9PROT</name>
<dbReference type="SUPFAM" id="SSF53335">
    <property type="entry name" value="S-adenosyl-L-methionine-dependent methyltransferases"/>
    <property type="match status" value="1"/>
</dbReference>
<dbReference type="NCBIfam" id="TIGR02467">
    <property type="entry name" value="CbiE"/>
    <property type="match status" value="1"/>
</dbReference>
<dbReference type="EMBL" id="CP053923">
    <property type="protein sequence ID" value="QNT68752.1"/>
    <property type="molecule type" value="Genomic_DNA"/>
</dbReference>
<dbReference type="InterPro" id="IPR035996">
    <property type="entry name" value="4pyrrol_Methylase_sf"/>
</dbReference>
<dbReference type="PIRSF" id="PIRSF036428">
    <property type="entry name" value="CobL"/>
    <property type="match status" value="1"/>
</dbReference>
<dbReference type="InterPro" id="IPR014008">
    <property type="entry name" value="Cbl_synth_MTase_CbiT"/>
</dbReference>
<evidence type="ECO:0000256" key="3">
    <source>
        <dbReference type="ARBA" id="ARBA00022603"/>
    </source>
</evidence>
<organism evidence="7 8">
    <name type="scientific">Defluviicoccus vanus</name>
    <dbReference type="NCBI Taxonomy" id="111831"/>
    <lineage>
        <taxon>Bacteria</taxon>
        <taxon>Pseudomonadati</taxon>
        <taxon>Pseudomonadota</taxon>
        <taxon>Alphaproteobacteria</taxon>
        <taxon>Rhodospirillales</taxon>
        <taxon>Rhodospirillaceae</taxon>
        <taxon>Defluviicoccus</taxon>
    </lineage>
</organism>
<dbReference type="InterPro" id="IPR006365">
    <property type="entry name" value="Cbl_synth_CobL"/>
</dbReference>
<dbReference type="Gene3D" id="3.40.1010.10">
    <property type="entry name" value="Cobalt-precorrin-4 Transmethylase, Domain 1"/>
    <property type="match status" value="1"/>
</dbReference>
<evidence type="ECO:0000256" key="1">
    <source>
        <dbReference type="ARBA" id="ARBA00004953"/>
    </source>
</evidence>
<proteinExistence type="predicted"/>
<dbReference type="InterPro" id="IPR000878">
    <property type="entry name" value="4pyrrol_Mease"/>
</dbReference>
<dbReference type="NCBIfam" id="TIGR02469">
    <property type="entry name" value="CbiT"/>
    <property type="match status" value="1"/>
</dbReference>
<dbReference type="GO" id="GO:0032259">
    <property type="term" value="P:methylation"/>
    <property type="evidence" value="ECO:0007669"/>
    <property type="project" value="UniProtKB-KW"/>
</dbReference>
<dbReference type="UniPathway" id="UPA00148"/>
<dbReference type="InterPro" id="IPR029063">
    <property type="entry name" value="SAM-dependent_MTases_sf"/>
</dbReference>
<dbReference type="KEGG" id="dvn:HQ394_04430"/>
<keyword evidence="8" id="KW-1185">Reference proteome</keyword>
<dbReference type="CDD" id="cd11644">
    <property type="entry name" value="Precorrin-6Y-MT"/>
    <property type="match status" value="1"/>
</dbReference>
<evidence type="ECO:0000256" key="5">
    <source>
        <dbReference type="ARBA" id="ARBA00022691"/>
    </source>
</evidence>
<dbReference type="PANTHER" id="PTHR43182">
    <property type="entry name" value="COBALT-PRECORRIN-6B C(15)-METHYLTRANSFERASE (DECARBOXYLATING)"/>
    <property type="match status" value="1"/>
</dbReference>
<evidence type="ECO:0000256" key="2">
    <source>
        <dbReference type="ARBA" id="ARBA00022573"/>
    </source>
</evidence>
<dbReference type="InterPro" id="IPR012818">
    <property type="entry name" value="CbiE"/>
</dbReference>
<dbReference type="SUPFAM" id="SSF53790">
    <property type="entry name" value="Tetrapyrrole methylase"/>
    <property type="match status" value="1"/>
</dbReference>
<protein>
    <submittedName>
        <fullName evidence="7">Precorrin-6y C5,15-methyltransferase (Decarboxylating) subunit CbiE</fullName>
    </submittedName>
</protein>
<dbReference type="PANTHER" id="PTHR43182:SF1">
    <property type="entry name" value="COBALT-PRECORRIN-7 C(5)-METHYLTRANSFERASE"/>
    <property type="match status" value="1"/>
</dbReference>
<dbReference type="GO" id="GO:0008276">
    <property type="term" value="F:protein methyltransferase activity"/>
    <property type="evidence" value="ECO:0007669"/>
    <property type="project" value="InterPro"/>
</dbReference>
<evidence type="ECO:0000256" key="4">
    <source>
        <dbReference type="ARBA" id="ARBA00022679"/>
    </source>
</evidence>
<keyword evidence="5" id="KW-0949">S-adenosyl-L-methionine</keyword>
<keyword evidence="4 7" id="KW-0808">Transferase</keyword>
<dbReference type="AlphaFoldDB" id="A0A7H1MZ66"/>
<dbReference type="Proteomes" id="UP000516369">
    <property type="component" value="Chromosome"/>
</dbReference>
<sequence>MTPWLTVIGIGDDGLDGLCAAARTLITTADVLVGGDRHQAMVATTTAERITWKAGVGSVVEAIAARRGQHVVVLTTGDPMWFGAGANLARRFAADEMTILPHPGAFSLAAARLGWSLADIATLSAHSRPLPLLNRSLYPGGRLLLLSRDGQTPAAVADLLTRRGFGPSRIIALEHLGGPKERRIEATAETWDSQPIADLNVLGIHCFAGPQPQLLPLVPGLPDDVFTHDGKMTKRELRAAAIAALAPLPGQVLWDVGAGAGSIAIEWLRALPCHRLADGREATAFAIEAAADRCQAIARNAMQLGAPQLHIVHGDAPAALADLPQPDSVFLGGGLSQPQLIETAWAALPAGGRLVAHAVTLEGIARLFDFYHQHGGDLLRLAVSRAAPVGRLTAFRPAMEVTQLTTLKP</sequence>
<dbReference type="Pfam" id="PF00590">
    <property type="entry name" value="TP_methylase"/>
    <property type="match status" value="1"/>
</dbReference>
<accession>A0A7H1MZ66</accession>
<dbReference type="InterPro" id="IPR014777">
    <property type="entry name" value="4pyrrole_Mease_sub1"/>
</dbReference>
<evidence type="ECO:0000259" key="6">
    <source>
        <dbReference type="Pfam" id="PF00590"/>
    </source>
</evidence>
<reference evidence="7 8" key="1">
    <citation type="submission" date="2020-05" db="EMBL/GenBank/DDBJ databases">
        <title>Complete closed genome sequence of Defluviicoccus vanus.</title>
        <authorList>
            <person name="Bessarab I."/>
            <person name="Arumugam K."/>
            <person name="Maszenan A.M."/>
            <person name="Seviour R.J."/>
            <person name="Williams R.B."/>
        </authorList>
    </citation>
    <scope>NUCLEOTIDE SEQUENCE [LARGE SCALE GENOMIC DNA]</scope>
    <source>
        <strain evidence="7 8">Ben 114</strain>
    </source>
</reference>
<keyword evidence="2" id="KW-0169">Cobalamin biosynthesis</keyword>
<dbReference type="InterPro" id="IPR050714">
    <property type="entry name" value="Cobalamin_biosynth_MTase"/>
</dbReference>
<dbReference type="RefSeq" id="WP_190262199.1">
    <property type="nucleotide sequence ID" value="NZ_CP053923.1"/>
</dbReference>
<dbReference type="GO" id="GO:0009236">
    <property type="term" value="P:cobalamin biosynthetic process"/>
    <property type="evidence" value="ECO:0007669"/>
    <property type="project" value="UniProtKB-UniPathway"/>
</dbReference>
<feature type="domain" description="Tetrapyrrole methylase" evidence="6">
    <location>
        <begin position="5"/>
        <end position="190"/>
    </location>
</feature>
<evidence type="ECO:0000313" key="7">
    <source>
        <dbReference type="EMBL" id="QNT68752.1"/>
    </source>
</evidence>
<gene>
    <name evidence="7" type="primary">cbiE</name>
    <name evidence="7" type="ORF">HQ394_04430</name>
</gene>